<reference evidence="2" key="1">
    <citation type="journal article" date="2020" name="bioRxiv">
        <title>Genomic and phenotypic heterogeneity of clinical isolates of the human pathogens Aspergillus fumigatus, Aspergillus lentulus and Aspergillus fumigatiaffinis.</title>
        <authorList>
            <person name="dos Santos R.A.C."/>
            <person name="Steenwyk J.L."/>
            <person name="Rivero-Menendez O."/>
            <person name="Mead M.E."/>
            <person name="Silva L.P."/>
            <person name="Bastos R.W."/>
            <person name="Alastruey-Izquierdo A."/>
            <person name="Goldman G.H."/>
            <person name="Rokas A."/>
        </authorList>
    </citation>
    <scope>NUCLEOTIDE SEQUENCE</scope>
    <source>
        <strain evidence="2">CNM-CM8927</strain>
    </source>
</reference>
<evidence type="ECO:0000313" key="3">
    <source>
        <dbReference type="Proteomes" id="UP000465220"/>
    </source>
</evidence>
<evidence type="ECO:0000313" key="4">
    <source>
        <dbReference type="Proteomes" id="UP000649114"/>
    </source>
</evidence>
<comment type="caution">
    <text evidence="2">The sequence shown here is derived from an EMBL/GenBank/DDBJ whole genome shotgun (WGS) entry which is preliminary data.</text>
</comment>
<evidence type="ECO:0000313" key="2">
    <source>
        <dbReference type="EMBL" id="KAF4203277.1"/>
    </source>
</evidence>
<reference evidence="2" key="3">
    <citation type="submission" date="2020-04" db="EMBL/GenBank/DDBJ databases">
        <authorList>
            <person name="Santos R.A.C."/>
            <person name="Steenwyk J.L."/>
            <person name="Rivero-Menendez O."/>
            <person name="Mead M.E."/>
            <person name="Silva L.P."/>
            <person name="Bastos R.W."/>
            <person name="Alastruey-Izquierdo A."/>
            <person name="Goldman G.H."/>
            <person name="Rokas A."/>
        </authorList>
    </citation>
    <scope>NUCLEOTIDE SEQUENCE</scope>
    <source>
        <strain evidence="2">CNM-CM8927</strain>
    </source>
</reference>
<keyword evidence="3" id="KW-1185">Reference proteome</keyword>
<dbReference type="Proteomes" id="UP000649114">
    <property type="component" value="Unassembled WGS sequence"/>
</dbReference>
<dbReference type="AlphaFoldDB" id="A0AAN5YKT3"/>
<reference evidence="1 3" key="2">
    <citation type="submission" date="2020-01" db="EMBL/GenBank/DDBJ databases">
        <title>Draft genome sequence of Aspergillus lentulus IFM 60648.</title>
        <authorList>
            <person name="Takahashi H."/>
            <person name="Yaguchi T."/>
        </authorList>
    </citation>
    <scope>NUCLEOTIDE SEQUENCE [LARGE SCALE GENOMIC DNA]</scope>
    <source>
        <strain evidence="1 3">IFM 60648</strain>
    </source>
</reference>
<sequence>MSPKDSSMSKKAKSVAKKGTSLAYRLVRRVKRELTRFGVGERVVNVVEDTIHDVVDQEESATSSHPKKPRRTIPATALDYNSVRRYFKLSDYKAPKGAPEANRIWAIPDQHLLPIPQHLEASMHEFDTLTRFSDVSLRTPAEAMGRSIIDQILSAAMREVRKELQILAPSNEEHLYLTMETRLEVTLSREDEDLVITGDADYSFWYGNPSDISTNLVVCEAKRKGEGSGQGGQSQLLGYMGIIHTMRRRLGKENCVVYGILTDTQTWWFYRIDNDSQVSEYVATWKYQTSRIFSYICFILRAAYELTPTTSRITPSHRFSGQSSYFNFDIFFNNLIEAGNLA</sequence>
<dbReference type="Proteomes" id="UP000465220">
    <property type="component" value="Unassembled WGS sequence"/>
</dbReference>
<dbReference type="EMBL" id="BLKI01000014">
    <property type="protein sequence ID" value="GFF71185.1"/>
    <property type="molecule type" value="Genomic_DNA"/>
</dbReference>
<dbReference type="EMBL" id="JAAAPU010000083">
    <property type="protein sequence ID" value="KAF4203277.1"/>
    <property type="molecule type" value="Genomic_DNA"/>
</dbReference>
<gene>
    <name evidence="2" type="ORF">CNMCM8927_008955</name>
    <name evidence="1" type="ORF">IFM60648_03363</name>
</gene>
<accession>A0AAN5YKT3</accession>
<protein>
    <submittedName>
        <fullName evidence="2">Uncharacterized protein</fullName>
    </submittedName>
</protein>
<evidence type="ECO:0000313" key="1">
    <source>
        <dbReference type="EMBL" id="GFF71185.1"/>
    </source>
</evidence>
<proteinExistence type="predicted"/>
<name>A0AAN5YKT3_ASPLE</name>
<organism evidence="2 4">
    <name type="scientific">Aspergillus lentulus</name>
    <dbReference type="NCBI Taxonomy" id="293939"/>
    <lineage>
        <taxon>Eukaryota</taxon>
        <taxon>Fungi</taxon>
        <taxon>Dikarya</taxon>
        <taxon>Ascomycota</taxon>
        <taxon>Pezizomycotina</taxon>
        <taxon>Eurotiomycetes</taxon>
        <taxon>Eurotiomycetidae</taxon>
        <taxon>Eurotiales</taxon>
        <taxon>Aspergillaceae</taxon>
        <taxon>Aspergillus</taxon>
        <taxon>Aspergillus subgen. Fumigati</taxon>
    </lineage>
</organism>